<organism evidence="1 2">
    <name type="scientific">Lactobacillus jensenii</name>
    <dbReference type="NCBI Taxonomy" id="109790"/>
    <lineage>
        <taxon>Bacteria</taxon>
        <taxon>Bacillati</taxon>
        <taxon>Bacillota</taxon>
        <taxon>Bacilli</taxon>
        <taxon>Lactobacillales</taxon>
        <taxon>Lactobacillaceae</taxon>
        <taxon>Lactobacillus</taxon>
    </lineage>
</organism>
<dbReference type="Proteomes" id="UP000327236">
    <property type="component" value="Unassembled WGS sequence"/>
</dbReference>
<dbReference type="GO" id="GO:0000287">
    <property type="term" value="F:magnesium ion binding"/>
    <property type="evidence" value="ECO:0007669"/>
    <property type="project" value="InterPro"/>
</dbReference>
<dbReference type="OrthoDB" id="5114842at2"/>
<dbReference type="Pfam" id="PF05866">
    <property type="entry name" value="RusA"/>
    <property type="match status" value="1"/>
</dbReference>
<reference evidence="1 2" key="1">
    <citation type="submission" date="2019-09" db="EMBL/GenBank/DDBJ databases">
        <title>Draft genome sequence assemblies of isolates from the urinary tract.</title>
        <authorList>
            <person name="Mores C.R."/>
            <person name="Putonti C."/>
            <person name="Wolfe A.J."/>
        </authorList>
    </citation>
    <scope>NUCLEOTIDE SEQUENCE [LARGE SCALE GENOMIC DNA]</scope>
    <source>
        <strain evidence="1 2">UMB246</strain>
    </source>
</reference>
<accession>A0A5N1IDN6</accession>
<dbReference type="EMBL" id="VYWW01000013">
    <property type="protein sequence ID" value="KAA9322964.1"/>
    <property type="molecule type" value="Genomic_DNA"/>
</dbReference>
<comment type="caution">
    <text evidence="1">The sequence shown here is derived from an EMBL/GenBank/DDBJ whole genome shotgun (WGS) entry which is preliminary data.</text>
</comment>
<dbReference type="GO" id="GO:0006310">
    <property type="term" value="P:DNA recombination"/>
    <property type="evidence" value="ECO:0007669"/>
    <property type="project" value="InterPro"/>
</dbReference>
<sequence>MIIEFTIPGNPVGQGRPRFSRHRGYIQTYDPAKSRQYKAMATMRAQRVYSGEPLETPLKITIKAYFGMYKSYTKKKRIACLAGQEVPTKKPDIDNIVKGIMDSLNGVIYHDDKQVIQLVAFKAYAEKPRVEVTVEEIEK</sequence>
<dbReference type="Gene3D" id="3.30.1330.70">
    <property type="entry name" value="Holliday junction resolvase RusA"/>
    <property type="match status" value="1"/>
</dbReference>
<name>A0A5N1IDN6_LACJE</name>
<protein>
    <submittedName>
        <fullName evidence="1">RusA family crossover junction endodeoxyribonuclease</fullName>
    </submittedName>
</protein>
<dbReference type="InterPro" id="IPR008822">
    <property type="entry name" value="Endonuclease_RusA-like"/>
</dbReference>
<dbReference type="InterPro" id="IPR036614">
    <property type="entry name" value="RusA-like_sf"/>
</dbReference>
<gene>
    <name evidence="1" type="ORF">F6H94_04205</name>
</gene>
<dbReference type="SUPFAM" id="SSF103084">
    <property type="entry name" value="Holliday junction resolvase RusA"/>
    <property type="match status" value="1"/>
</dbReference>
<dbReference type="GO" id="GO:0006281">
    <property type="term" value="P:DNA repair"/>
    <property type="evidence" value="ECO:0007669"/>
    <property type="project" value="InterPro"/>
</dbReference>
<evidence type="ECO:0000313" key="2">
    <source>
        <dbReference type="Proteomes" id="UP000327236"/>
    </source>
</evidence>
<evidence type="ECO:0000313" key="1">
    <source>
        <dbReference type="EMBL" id="KAA9322964.1"/>
    </source>
</evidence>
<dbReference type="RefSeq" id="WP_006588867.1">
    <property type="nucleotide sequence ID" value="NZ_CATOVC010000001.1"/>
</dbReference>
<dbReference type="AlphaFoldDB" id="A0A5N1IDN6"/>
<proteinExistence type="predicted"/>